<dbReference type="Pfam" id="PF02687">
    <property type="entry name" value="FtsX"/>
    <property type="match status" value="1"/>
</dbReference>
<organism evidence="10 11">
    <name type="scientific">Thermoflexibacter ruber</name>
    <dbReference type="NCBI Taxonomy" id="1003"/>
    <lineage>
        <taxon>Bacteria</taxon>
        <taxon>Pseudomonadati</taxon>
        <taxon>Bacteroidota</taxon>
        <taxon>Cytophagia</taxon>
        <taxon>Cytophagales</taxon>
        <taxon>Thermoflexibacteraceae</taxon>
        <taxon>Thermoflexibacter</taxon>
    </lineage>
</organism>
<keyword evidence="3 7" id="KW-0812">Transmembrane</keyword>
<keyword evidence="4 7" id="KW-1133">Transmembrane helix</keyword>
<comment type="subcellular location">
    <subcellularLocation>
        <location evidence="1">Cell membrane</location>
        <topology evidence="1">Multi-pass membrane protein</topology>
    </subcellularLocation>
</comment>
<feature type="compositionally biased region" description="Basic and acidic residues" evidence="6">
    <location>
        <begin position="206"/>
        <end position="221"/>
    </location>
</feature>
<name>A0A1I2FCG8_9BACT</name>
<dbReference type="Pfam" id="PF12704">
    <property type="entry name" value="MacB_PCD"/>
    <property type="match status" value="1"/>
</dbReference>
<feature type="transmembrane region" description="Helical" evidence="7">
    <location>
        <begin position="325"/>
        <end position="356"/>
    </location>
</feature>
<evidence type="ECO:0000313" key="11">
    <source>
        <dbReference type="Proteomes" id="UP000199513"/>
    </source>
</evidence>
<evidence type="ECO:0000256" key="7">
    <source>
        <dbReference type="SAM" id="Phobius"/>
    </source>
</evidence>
<evidence type="ECO:0000256" key="3">
    <source>
        <dbReference type="ARBA" id="ARBA00022692"/>
    </source>
</evidence>
<gene>
    <name evidence="10" type="ORF">SAMN04488541_101364</name>
</gene>
<dbReference type="AlphaFoldDB" id="A0A1I2FCG8"/>
<dbReference type="InterPro" id="IPR003838">
    <property type="entry name" value="ABC3_permease_C"/>
</dbReference>
<evidence type="ECO:0000259" key="9">
    <source>
        <dbReference type="Pfam" id="PF12704"/>
    </source>
</evidence>
<proteinExistence type="predicted"/>
<dbReference type="PANTHER" id="PTHR43738:SF2">
    <property type="entry name" value="ABC TRANSPORTER PERMEASE"/>
    <property type="match status" value="1"/>
</dbReference>
<dbReference type="RefSeq" id="WP_091544079.1">
    <property type="nucleotide sequence ID" value="NZ_FONY01000013.1"/>
</dbReference>
<evidence type="ECO:0000256" key="5">
    <source>
        <dbReference type="ARBA" id="ARBA00023136"/>
    </source>
</evidence>
<accession>A0A1I2FCG8</accession>
<evidence type="ECO:0000259" key="8">
    <source>
        <dbReference type="Pfam" id="PF02687"/>
    </source>
</evidence>
<evidence type="ECO:0000313" key="10">
    <source>
        <dbReference type="EMBL" id="SFF03072.1"/>
    </source>
</evidence>
<feature type="region of interest" description="Disordered" evidence="6">
    <location>
        <begin position="206"/>
        <end position="227"/>
    </location>
</feature>
<evidence type="ECO:0000256" key="2">
    <source>
        <dbReference type="ARBA" id="ARBA00022475"/>
    </source>
</evidence>
<keyword evidence="11" id="KW-1185">Reference proteome</keyword>
<dbReference type="PANTHER" id="PTHR43738">
    <property type="entry name" value="ABC TRANSPORTER, MEMBRANE PROTEIN"/>
    <property type="match status" value="1"/>
</dbReference>
<feature type="transmembrane region" description="Helical" evidence="7">
    <location>
        <begin position="376"/>
        <end position="398"/>
    </location>
</feature>
<feature type="domain" description="ABC3 transporter permease C-terminal" evidence="8">
    <location>
        <begin position="284"/>
        <end position="401"/>
    </location>
</feature>
<feature type="transmembrane region" description="Helical" evidence="7">
    <location>
        <begin position="281"/>
        <end position="305"/>
    </location>
</feature>
<dbReference type="InterPro" id="IPR025857">
    <property type="entry name" value="MacB_PCD"/>
</dbReference>
<dbReference type="OrthoDB" id="9784014at2"/>
<sequence length="408" mass="44965">MNIVSLSFSYLKANKLSTTLNLLLLAFGISVVVILLLLVHQIEDRFSRNAKDISLVVGAKGSPLQLILSAIYHIDYPTGNIKIKDARKIMKNPLVKQAIPVGLGDSYMGVRIVGTNHDYFKHFSCEIQEGKIWEKPLEVVIGSQVAMLTGLKIGDKFVGAHGLDEGGHAHDSHDYVVVGIMKPNGMVTDQLILTAMESIWLVHEEKQEESKDTKEEQHTENEMDSTAAEDKEYTALLVKYRSPMGAVTLPRLVNSISNLQAASPAAEVNRLFNLIGIGADILRFFALAIIGISFLSMFGVLYNALKERQFDIALMRTLGASRMKVFLLIIFEGILLALLGTFLGIILGHGGIALFTSLYKQAENQITALIWLPEEFYLFVLAGLAGFLSAFIPALQAYKMDIAKILAR</sequence>
<dbReference type="EMBL" id="FONY01000013">
    <property type="protein sequence ID" value="SFF03072.1"/>
    <property type="molecule type" value="Genomic_DNA"/>
</dbReference>
<dbReference type="InterPro" id="IPR051125">
    <property type="entry name" value="ABC-4/HrtB_transporter"/>
</dbReference>
<dbReference type="STRING" id="1003.SAMN04488541_101364"/>
<evidence type="ECO:0000256" key="4">
    <source>
        <dbReference type="ARBA" id="ARBA00022989"/>
    </source>
</evidence>
<dbReference type="GO" id="GO:0005886">
    <property type="term" value="C:plasma membrane"/>
    <property type="evidence" value="ECO:0007669"/>
    <property type="project" value="UniProtKB-SubCell"/>
</dbReference>
<reference evidence="10 11" key="1">
    <citation type="submission" date="2016-10" db="EMBL/GenBank/DDBJ databases">
        <authorList>
            <person name="de Groot N.N."/>
        </authorList>
    </citation>
    <scope>NUCLEOTIDE SEQUENCE [LARGE SCALE GENOMIC DNA]</scope>
    <source>
        <strain>GEY</strain>
        <strain evidence="11">DSM 9560</strain>
    </source>
</reference>
<feature type="domain" description="MacB-like periplasmic core" evidence="9">
    <location>
        <begin position="18"/>
        <end position="197"/>
    </location>
</feature>
<keyword evidence="5 7" id="KW-0472">Membrane</keyword>
<dbReference type="Proteomes" id="UP000199513">
    <property type="component" value="Unassembled WGS sequence"/>
</dbReference>
<evidence type="ECO:0000256" key="6">
    <source>
        <dbReference type="SAM" id="MobiDB-lite"/>
    </source>
</evidence>
<protein>
    <submittedName>
        <fullName evidence="10">Putative ABC transport system permease protein</fullName>
    </submittedName>
</protein>
<keyword evidence="2" id="KW-1003">Cell membrane</keyword>
<evidence type="ECO:0000256" key="1">
    <source>
        <dbReference type="ARBA" id="ARBA00004651"/>
    </source>
</evidence>
<feature type="transmembrane region" description="Helical" evidence="7">
    <location>
        <begin position="20"/>
        <end position="39"/>
    </location>
</feature>